<sequence length="107" mass="11250">MPVASSNTSFASSCTFHVAVTLVPSGPLDHRWSIVVSSAALTVTGIAFPGVGDCFTVNTPRAGSGATAARVEYEYVWIARVVCAVVWVLPDTRPAGVVMVRTRPLES</sequence>
<name>A0A6J7LDY7_9ZZZZ</name>
<dbReference type="EMBL" id="CAFBNF010000354">
    <property type="protein sequence ID" value="CAB4963984.1"/>
    <property type="molecule type" value="Genomic_DNA"/>
</dbReference>
<protein>
    <submittedName>
        <fullName evidence="1">Unannotated protein</fullName>
    </submittedName>
</protein>
<dbReference type="AlphaFoldDB" id="A0A6J7LDY7"/>
<evidence type="ECO:0000313" key="1">
    <source>
        <dbReference type="EMBL" id="CAB4963984.1"/>
    </source>
</evidence>
<gene>
    <name evidence="1" type="ORF">UFOPK3773_02206</name>
</gene>
<reference evidence="1" key="1">
    <citation type="submission" date="2020-05" db="EMBL/GenBank/DDBJ databases">
        <authorList>
            <person name="Chiriac C."/>
            <person name="Salcher M."/>
            <person name="Ghai R."/>
            <person name="Kavagutti S V."/>
        </authorList>
    </citation>
    <scope>NUCLEOTIDE SEQUENCE</scope>
</reference>
<accession>A0A6J7LDY7</accession>
<organism evidence="1">
    <name type="scientific">freshwater metagenome</name>
    <dbReference type="NCBI Taxonomy" id="449393"/>
    <lineage>
        <taxon>unclassified sequences</taxon>
        <taxon>metagenomes</taxon>
        <taxon>ecological metagenomes</taxon>
    </lineage>
</organism>
<proteinExistence type="predicted"/>